<comment type="similarity">
    <text evidence="1">Belongs to the peptidase S1C family.</text>
</comment>
<dbReference type="GO" id="GO:0004252">
    <property type="term" value="F:serine-type endopeptidase activity"/>
    <property type="evidence" value="ECO:0007669"/>
    <property type="project" value="InterPro"/>
</dbReference>
<sequence length="237" mass="25687">MKSNTTGTGVIVDTNGLIVTNCHVVKDVDVVGIKFPEELSKSDIFAEIVDSNELVDQVLGRVVYTEPQLDLALIRVPHVKSGALTACNMEDNRWPTAGQEVICVGNPDSGDSVVTGVISSVEKMPSIDAYNCLANFDHKYINNTTPTSRGFSGGPLVNSDGHLIGIHFSGGLNSGSHAIHVNDVKDFIIRGKEFEEEVGKKCYSFANRKALGVVLNRMDSGFRVCKFTKNNPLDNEM</sequence>
<evidence type="ECO:0000313" key="2">
    <source>
        <dbReference type="EMBL" id="CAD7633291.1"/>
    </source>
</evidence>
<accession>A0A7R9L188</accession>
<dbReference type="Proteomes" id="UP000759131">
    <property type="component" value="Unassembled WGS sequence"/>
</dbReference>
<dbReference type="PANTHER" id="PTHR22939:SF129">
    <property type="entry name" value="SERINE PROTEASE HTRA2, MITOCHONDRIAL"/>
    <property type="match status" value="1"/>
</dbReference>
<keyword evidence="3" id="KW-1185">Reference proteome</keyword>
<dbReference type="PRINTS" id="PR00834">
    <property type="entry name" value="PROTEASES2C"/>
</dbReference>
<evidence type="ECO:0000313" key="3">
    <source>
        <dbReference type="Proteomes" id="UP000759131"/>
    </source>
</evidence>
<dbReference type="InterPro" id="IPR001940">
    <property type="entry name" value="Peptidase_S1C"/>
</dbReference>
<name>A0A7R9L188_9ACAR</name>
<gene>
    <name evidence="2" type="ORF">OSB1V03_LOCUS13688</name>
</gene>
<proteinExistence type="inferred from homology"/>
<dbReference type="Pfam" id="PF13365">
    <property type="entry name" value="Trypsin_2"/>
    <property type="match status" value="1"/>
</dbReference>
<dbReference type="OrthoDB" id="17845at2759"/>
<organism evidence="2">
    <name type="scientific">Medioppia subpectinata</name>
    <dbReference type="NCBI Taxonomy" id="1979941"/>
    <lineage>
        <taxon>Eukaryota</taxon>
        <taxon>Metazoa</taxon>
        <taxon>Ecdysozoa</taxon>
        <taxon>Arthropoda</taxon>
        <taxon>Chelicerata</taxon>
        <taxon>Arachnida</taxon>
        <taxon>Acari</taxon>
        <taxon>Acariformes</taxon>
        <taxon>Sarcoptiformes</taxon>
        <taxon>Oribatida</taxon>
        <taxon>Brachypylina</taxon>
        <taxon>Oppioidea</taxon>
        <taxon>Oppiidae</taxon>
        <taxon>Medioppia</taxon>
    </lineage>
</organism>
<reference evidence="2" key="1">
    <citation type="submission" date="2020-11" db="EMBL/GenBank/DDBJ databases">
        <authorList>
            <person name="Tran Van P."/>
        </authorList>
    </citation>
    <scope>NUCLEOTIDE SEQUENCE</scope>
</reference>
<dbReference type="EMBL" id="CAJPIZ010012484">
    <property type="protein sequence ID" value="CAG2113721.1"/>
    <property type="molecule type" value="Genomic_DNA"/>
</dbReference>
<dbReference type="Gene3D" id="2.40.10.120">
    <property type="match status" value="1"/>
</dbReference>
<dbReference type="SUPFAM" id="SSF50494">
    <property type="entry name" value="Trypsin-like serine proteases"/>
    <property type="match status" value="1"/>
</dbReference>
<dbReference type="InterPro" id="IPR009003">
    <property type="entry name" value="Peptidase_S1_PA"/>
</dbReference>
<protein>
    <recommendedName>
        <fullName evidence="4">Serine protease</fullName>
    </recommendedName>
</protein>
<evidence type="ECO:0008006" key="4">
    <source>
        <dbReference type="Google" id="ProtNLM"/>
    </source>
</evidence>
<dbReference type="GO" id="GO:0006508">
    <property type="term" value="P:proteolysis"/>
    <property type="evidence" value="ECO:0007669"/>
    <property type="project" value="InterPro"/>
</dbReference>
<dbReference type="PANTHER" id="PTHR22939">
    <property type="entry name" value="SERINE PROTEASE FAMILY S1C HTRA-RELATED"/>
    <property type="match status" value="1"/>
</dbReference>
<dbReference type="EMBL" id="OC867059">
    <property type="protein sequence ID" value="CAD7633291.1"/>
    <property type="molecule type" value="Genomic_DNA"/>
</dbReference>
<evidence type="ECO:0000256" key="1">
    <source>
        <dbReference type="ARBA" id="ARBA00010541"/>
    </source>
</evidence>
<dbReference type="AlphaFoldDB" id="A0A7R9L188"/>